<dbReference type="Gene3D" id="1.20.1170.10">
    <property type="match status" value="1"/>
</dbReference>
<feature type="region of interest" description="Disordered" evidence="1">
    <location>
        <begin position="128"/>
        <end position="316"/>
    </location>
</feature>
<dbReference type="SUPFAM" id="SSF58100">
    <property type="entry name" value="Bacterial hemolysins"/>
    <property type="match status" value="1"/>
</dbReference>
<evidence type="ECO:0000313" key="3">
    <source>
        <dbReference type="Proteomes" id="UP000272888"/>
    </source>
</evidence>
<comment type="caution">
    <text evidence="2">The sequence shown here is derived from an EMBL/GenBank/DDBJ whole genome shotgun (WGS) entry which is preliminary data.</text>
</comment>
<evidence type="ECO:0000256" key="1">
    <source>
        <dbReference type="SAM" id="MobiDB-lite"/>
    </source>
</evidence>
<name>A0A3A8QRL6_9BACT</name>
<sequence>MLELSPQVFSPVPLTTALAELGAAGTTLQMYAQALAQQPVVSMASVPSLATDLGRARDVARGCLGVVMPQGLRLDAVTIAFLNQWMAMYPQLLQLAQVVDQGGSAGRQAALELSQGLDLLAQNLAGHRRRVRGRGAPALHRDDRGVGRPGGGCRRGGGGRGDRQPGGADQLDAGGHRPGLPDHREGAVRHGQGVGPAGHQDAQLRGLPPGRGEGLRGHHREHGEHQRFHHRGAERCGAANPDADHALLGVEPAARGGGGGADGLAGSRADGPEHHPHAAGGERRGARLGGLEPGLQFPLEGAPAGQPPAAARARPERKQGGWQFLLDDCTGWQKVGLFPVVLLQPTTGVAA</sequence>
<feature type="compositionally biased region" description="Basic and acidic residues" evidence="1">
    <location>
        <begin position="213"/>
        <end position="234"/>
    </location>
</feature>
<reference evidence="3" key="1">
    <citation type="submission" date="2018-09" db="EMBL/GenBank/DDBJ databases">
        <authorList>
            <person name="Livingstone P.G."/>
            <person name="Whitworth D.E."/>
        </authorList>
    </citation>
    <scope>NUCLEOTIDE SEQUENCE [LARGE SCALE GENOMIC DNA]</scope>
    <source>
        <strain evidence="3">CA051B</strain>
    </source>
</reference>
<dbReference type="InterPro" id="IPR008414">
    <property type="entry name" value="HBL"/>
</dbReference>
<feature type="compositionally biased region" description="Low complexity" evidence="1">
    <location>
        <begin position="293"/>
        <end position="312"/>
    </location>
</feature>
<gene>
    <name evidence="2" type="ORF">D7V93_00450</name>
</gene>
<dbReference type="EMBL" id="RAWB01000002">
    <property type="protein sequence ID" value="RKH69025.1"/>
    <property type="molecule type" value="Genomic_DNA"/>
</dbReference>
<dbReference type="Pfam" id="PF05791">
    <property type="entry name" value="Bacillus_HBL"/>
    <property type="match status" value="1"/>
</dbReference>
<feature type="compositionally biased region" description="Gly residues" evidence="1">
    <location>
        <begin position="147"/>
        <end position="159"/>
    </location>
</feature>
<feature type="compositionally biased region" description="Basic and acidic residues" evidence="1">
    <location>
        <begin position="270"/>
        <end position="285"/>
    </location>
</feature>
<organism evidence="2 3">
    <name type="scientific">Corallococcus llansteffanensis</name>
    <dbReference type="NCBI Taxonomy" id="2316731"/>
    <lineage>
        <taxon>Bacteria</taxon>
        <taxon>Pseudomonadati</taxon>
        <taxon>Myxococcota</taxon>
        <taxon>Myxococcia</taxon>
        <taxon>Myxococcales</taxon>
        <taxon>Cystobacterineae</taxon>
        <taxon>Myxococcaceae</taxon>
        <taxon>Corallococcus</taxon>
    </lineage>
</organism>
<protein>
    <submittedName>
        <fullName evidence="2">Uncharacterized protein</fullName>
    </submittedName>
</protein>
<keyword evidence="3" id="KW-1185">Reference proteome</keyword>
<accession>A0A3A8QRL6</accession>
<dbReference type="AlphaFoldDB" id="A0A3A8QRL6"/>
<dbReference type="GO" id="GO:0016020">
    <property type="term" value="C:membrane"/>
    <property type="evidence" value="ECO:0007669"/>
    <property type="project" value="InterPro"/>
</dbReference>
<dbReference type="Proteomes" id="UP000272888">
    <property type="component" value="Unassembled WGS sequence"/>
</dbReference>
<feature type="compositionally biased region" description="Basic and acidic residues" evidence="1">
    <location>
        <begin position="179"/>
        <end position="188"/>
    </location>
</feature>
<proteinExistence type="predicted"/>
<dbReference type="CDD" id="cd21116">
    <property type="entry name" value="ClyA-like"/>
    <property type="match status" value="1"/>
</dbReference>
<evidence type="ECO:0000313" key="2">
    <source>
        <dbReference type="EMBL" id="RKH69025.1"/>
    </source>
</evidence>